<dbReference type="InterPro" id="IPR002893">
    <property type="entry name" value="Znf_MYND"/>
</dbReference>
<organism evidence="6 7">
    <name type="scientific">Elsinoe batatas</name>
    <dbReference type="NCBI Taxonomy" id="2601811"/>
    <lineage>
        <taxon>Eukaryota</taxon>
        <taxon>Fungi</taxon>
        <taxon>Dikarya</taxon>
        <taxon>Ascomycota</taxon>
        <taxon>Pezizomycotina</taxon>
        <taxon>Dothideomycetes</taxon>
        <taxon>Dothideomycetidae</taxon>
        <taxon>Myriangiales</taxon>
        <taxon>Elsinoaceae</taxon>
        <taxon>Elsinoe</taxon>
    </lineage>
</organism>
<evidence type="ECO:0000313" key="7">
    <source>
        <dbReference type="Proteomes" id="UP000809789"/>
    </source>
</evidence>
<dbReference type="Pfam" id="PF14737">
    <property type="entry name" value="DUF4470"/>
    <property type="match status" value="1"/>
</dbReference>
<evidence type="ECO:0000256" key="2">
    <source>
        <dbReference type="ARBA" id="ARBA00022771"/>
    </source>
</evidence>
<evidence type="ECO:0000313" key="6">
    <source>
        <dbReference type="EMBL" id="KAG8628190.1"/>
    </source>
</evidence>
<proteinExistence type="predicted"/>
<dbReference type="OrthoDB" id="5282002at2759"/>
<gene>
    <name evidence="6" type="ORF">KVT40_004063</name>
</gene>
<reference evidence="6" key="1">
    <citation type="submission" date="2021-07" db="EMBL/GenBank/DDBJ databases">
        <title>Elsinoe batatas strain:CRI-CJ2 Genome sequencing and assembly.</title>
        <authorList>
            <person name="Huang L."/>
        </authorList>
    </citation>
    <scope>NUCLEOTIDE SEQUENCE</scope>
    <source>
        <strain evidence="6">CRI-CJ2</strain>
    </source>
</reference>
<comment type="caution">
    <text evidence="6">The sequence shown here is derived from an EMBL/GenBank/DDBJ whole genome shotgun (WGS) entry which is preliminary data.</text>
</comment>
<name>A0A8K0L3E9_9PEZI</name>
<evidence type="ECO:0000256" key="1">
    <source>
        <dbReference type="ARBA" id="ARBA00022723"/>
    </source>
</evidence>
<protein>
    <recommendedName>
        <fullName evidence="5">MYND-type domain-containing protein</fullName>
    </recommendedName>
</protein>
<keyword evidence="3" id="KW-0862">Zinc</keyword>
<dbReference type="PROSITE" id="PS50865">
    <property type="entry name" value="ZF_MYND_2"/>
    <property type="match status" value="1"/>
</dbReference>
<dbReference type="GO" id="GO:0008270">
    <property type="term" value="F:zinc ion binding"/>
    <property type="evidence" value="ECO:0007669"/>
    <property type="project" value="UniProtKB-KW"/>
</dbReference>
<dbReference type="EMBL" id="JAESVG020000004">
    <property type="protein sequence ID" value="KAG8628190.1"/>
    <property type="molecule type" value="Genomic_DNA"/>
</dbReference>
<evidence type="ECO:0000259" key="5">
    <source>
        <dbReference type="PROSITE" id="PS50865"/>
    </source>
</evidence>
<sequence length="557" mass="62716">MAIPCARQGGDDDPCPYDATKVCSHCRLVAYCSSACQRQSWNSHKRICKSDLSLPFWLPDWARERRPPTFLGQDEHDIHLMTDLLSKYVWGNVPALDIVQLSSNEGIDYSGDLAVLFAASGDIRFALKTLAELPQSFKGALTLAINDRELDIMFRNVISMLLLVSDHPLSIDTLVHIWYSARLCPDHVALLDSVVKPLFHDVVNKTNGAHEDRLLSKTIRIDTGYLRIILTRGQWCYMHKRLSTPMDSGQAHASRHRILSARKDHLHRIYTAITTDCHRRLAMEKFRERGILLPYGSSDKDFTIPNFTLYDAKGTWLAREFADPQEGWDPIDRTNYSFPTHLPGLTNDTYGQLHHMLLTLANLAKTSLHSRTTTITLSCTDATALRTIHPTTQFDRLDVSNASDVGYLGTSRTLLLARDLLNTANSHATLLTLYLNAIPNTVTDEQTIATAALGPAVLKLLPDLGKNMMQLIVFTEFAGKCALPFEEIWEAYVERVGFGEAAEEAGMNVKERHTVVEKWPYRAGFEPGDPVVMEGFWRRLGSGLSGCERYVEWQIDE</sequence>
<dbReference type="SUPFAM" id="SSF144232">
    <property type="entry name" value="HIT/MYND zinc finger-like"/>
    <property type="match status" value="1"/>
</dbReference>
<keyword evidence="2 4" id="KW-0863">Zinc-finger</keyword>
<keyword evidence="7" id="KW-1185">Reference proteome</keyword>
<evidence type="ECO:0000256" key="3">
    <source>
        <dbReference type="ARBA" id="ARBA00022833"/>
    </source>
</evidence>
<accession>A0A8K0L3E9</accession>
<dbReference type="InterPro" id="IPR027974">
    <property type="entry name" value="DUF4470"/>
</dbReference>
<evidence type="ECO:0000256" key="4">
    <source>
        <dbReference type="PROSITE-ProRule" id="PRU00134"/>
    </source>
</evidence>
<dbReference type="Pfam" id="PF01753">
    <property type="entry name" value="zf-MYND"/>
    <property type="match status" value="1"/>
</dbReference>
<dbReference type="Gene3D" id="6.10.140.2220">
    <property type="match status" value="1"/>
</dbReference>
<feature type="domain" description="MYND-type" evidence="5">
    <location>
        <begin position="2"/>
        <end position="48"/>
    </location>
</feature>
<keyword evidence="1" id="KW-0479">Metal-binding</keyword>
<dbReference type="AlphaFoldDB" id="A0A8K0L3E9"/>
<dbReference type="Proteomes" id="UP000809789">
    <property type="component" value="Unassembled WGS sequence"/>
</dbReference>